<keyword evidence="3" id="KW-1185">Reference proteome</keyword>
<dbReference type="Proteomes" id="UP001334005">
    <property type="component" value="Unassembled WGS sequence"/>
</dbReference>
<feature type="signal peptide" evidence="1">
    <location>
        <begin position="1"/>
        <end position="22"/>
    </location>
</feature>
<name>A0ABU8Z5N0_9ENTR</name>
<organism evidence="2 3">
    <name type="scientific">Raoultella scottii</name>
    <dbReference type="NCBI Taxonomy" id="3040937"/>
    <lineage>
        <taxon>Bacteria</taxon>
        <taxon>Pseudomonadati</taxon>
        <taxon>Pseudomonadota</taxon>
        <taxon>Gammaproteobacteria</taxon>
        <taxon>Enterobacterales</taxon>
        <taxon>Enterobacteriaceae</taxon>
        <taxon>Klebsiella/Raoultella group</taxon>
        <taxon>Raoultella</taxon>
    </lineage>
</organism>
<evidence type="ECO:0000313" key="3">
    <source>
        <dbReference type="Proteomes" id="UP001334005"/>
    </source>
</evidence>
<dbReference type="Gene3D" id="2.160.20.10">
    <property type="entry name" value="Single-stranded right-handed beta-helix, Pectin lyase-like"/>
    <property type="match status" value="1"/>
</dbReference>
<proteinExistence type="predicted"/>
<accession>A0ABU8Z5N0</accession>
<dbReference type="InterPro" id="IPR011050">
    <property type="entry name" value="Pectin_lyase_fold/virulence"/>
</dbReference>
<comment type="caution">
    <text evidence="2">The sequence shown here is derived from an EMBL/GenBank/DDBJ whole genome shotgun (WGS) entry which is preliminary data.</text>
</comment>
<protein>
    <submittedName>
        <fullName evidence="2">Uncharacterized protein</fullName>
    </submittedName>
</protein>
<reference evidence="2 3" key="1">
    <citation type="submission" date="2024-03" db="EMBL/GenBank/DDBJ databases">
        <title>Two novel Raoultella species associated with bleeding cankers of broadleaf hosts, Raoultella scottia sp. nov. and Raoultella lignicola sp. nov.</title>
        <authorList>
            <person name="Brady C.L."/>
        </authorList>
    </citation>
    <scope>NUCLEOTIDE SEQUENCE [LARGE SCALE GENOMIC DNA]</scope>
    <source>
        <strain evidence="2 3">BAC 10a-01-01</strain>
    </source>
</reference>
<feature type="chain" id="PRO_5045531033" evidence="1">
    <location>
        <begin position="23"/>
        <end position="401"/>
    </location>
</feature>
<sequence length="401" mass="43117">MNLSRRTLLASAIGSFFSPVFAGQKITISDSDENAYISRVNSLSESIDDVYKTSVSGTDSSILTYLSESKINSLTILGSEVDITEELKTIIDKKITKVYLPPQNGIYVLSGNSITLPAGFSIFGDSKKIYNVKSTASFNNAGTVLRLSNNADCLFKMTGNHVFYGVNFDGVNQKQSLMQSNSGRIKNCKFINCGFFRWKVGLGSAKYVSTLSLFNCIISSNYIGIMNIIDSSVINSIINANHKDGVRLMKGANNNTFIGVRNEWNSETNYYSSGGSQNIITGELIDRAGKNGVVACNGGSWVISGVVVKRSGRNANPDSFDNAHFFIDGSKSSILLSGVKTLTGRDDDGTGNLTPQHTLIIGNDGAAKVIVGSSDLTGSVSTHIIGLDRVKEKSISESVDY</sequence>
<gene>
    <name evidence="2" type="ORF">QFI66_011780</name>
</gene>
<dbReference type="EMBL" id="JARXNH020000054">
    <property type="protein sequence ID" value="MEK0248782.1"/>
    <property type="molecule type" value="Genomic_DNA"/>
</dbReference>
<evidence type="ECO:0000313" key="2">
    <source>
        <dbReference type="EMBL" id="MEK0248782.1"/>
    </source>
</evidence>
<dbReference type="RefSeq" id="WP_331834663.1">
    <property type="nucleotide sequence ID" value="NZ_JARXNH020000054.1"/>
</dbReference>
<dbReference type="SUPFAM" id="SSF51126">
    <property type="entry name" value="Pectin lyase-like"/>
    <property type="match status" value="1"/>
</dbReference>
<evidence type="ECO:0000256" key="1">
    <source>
        <dbReference type="SAM" id="SignalP"/>
    </source>
</evidence>
<keyword evidence="1" id="KW-0732">Signal</keyword>
<dbReference type="InterPro" id="IPR012334">
    <property type="entry name" value="Pectin_lyas_fold"/>
</dbReference>